<reference evidence="2 3" key="1">
    <citation type="submission" date="2019-09" db="EMBL/GenBank/DDBJ databases">
        <title>Screening of Novel Bioactive Compounds from Soil-Associated.</title>
        <authorList>
            <person name="Zhao S."/>
        </authorList>
    </citation>
    <scope>NUCLEOTIDE SEQUENCE [LARGE SCALE GENOMIC DNA]</scope>
    <source>
        <strain evidence="2 3">HIT-DPA4</strain>
    </source>
</reference>
<protein>
    <submittedName>
        <fullName evidence="2">Uncharacterized protein</fullName>
    </submittedName>
</protein>
<feature type="compositionally biased region" description="Low complexity" evidence="1">
    <location>
        <begin position="100"/>
        <end position="109"/>
    </location>
</feature>
<dbReference type="RefSeq" id="WP_150953494.1">
    <property type="nucleotide sequence ID" value="NZ_VZRB01000025.1"/>
</dbReference>
<evidence type="ECO:0000313" key="2">
    <source>
        <dbReference type="EMBL" id="KAB1142375.1"/>
    </source>
</evidence>
<dbReference type="AlphaFoldDB" id="A0A6H9USL5"/>
<evidence type="ECO:0000313" key="3">
    <source>
        <dbReference type="Proteomes" id="UP000442707"/>
    </source>
</evidence>
<feature type="region of interest" description="Disordered" evidence="1">
    <location>
        <begin position="85"/>
        <end position="110"/>
    </location>
</feature>
<organism evidence="2 3">
    <name type="scientific">Streptomyces luteolifulvus</name>
    <dbReference type="NCBI Taxonomy" id="2615112"/>
    <lineage>
        <taxon>Bacteria</taxon>
        <taxon>Bacillati</taxon>
        <taxon>Actinomycetota</taxon>
        <taxon>Actinomycetes</taxon>
        <taxon>Kitasatosporales</taxon>
        <taxon>Streptomycetaceae</taxon>
        <taxon>Streptomyces</taxon>
    </lineage>
</organism>
<sequence length="142" mass="14586">MWNTRGVVPAVPIPVLPPPLPAPTGSMPLAGQRIAVLGRRAVARAVAAELGAKGAKATVRPPGHRLDLAADAADLPLDGVLLLLPNTPGNPTDSSRRTTSRTPSSPSDTITAAMLCSPRWLLVLAPRTSPTEAVRSVLALGS</sequence>
<keyword evidence="3" id="KW-1185">Reference proteome</keyword>
<name>A0A6H9USL5_9ACTN</name>
<evidence type="ECO:0000256" key="1">
    <source>
        <dbReference type="SAM" id="MobiDB-lite"/>
    </source>
</evidence>
<dbReference type="EMBL" id="VZRB01000025">
    <property type="protein sequence ID" value="KAB1142375.1"/>
    <property type="molecule type" value="Genomic_DNA"/>
</dbReference>
<proteinExistence type="predicted"/>
<gene>
    <name evidence="2" type="ORF">F7R91_29460</name>
</gene>
<dbReference type="Proteomes" id="UP000442707">
    <property type="component" value="Unassembled WGS sequence"/>
</dbReference>
<comment type="caution">
    <text evidence="2">The sequence shown here is derived from an EMBL/GenBank/DDBJ whole genome shotgun (WGS) entry which is preliminary data.</text>
</comment>
<accession>A0A6H9USL5</accession>